<feature type="chain" id="PRO_5020179503" evidence="2">
    <location>
        <begin position="24"/>
        <end position="756"/>
    </location>
</feature>
<protein>
    <submittedName>
        <fullName evidence="3">Uncharacterized protein</fullName>
    </submittedName>
</protein>
<sequence>MVLERPLLLVALRGLAVHEVVKALAVLENVVKTTHDAEDTEGEDPDTNDSDNVSHLVADEPTPDGEARGDDVDNEDGTGELPRGNRRPEGTVGTGDEDQPVLSKGDLKEDDSVDLTVVLNDTTVLTVDEHGGDGNEGTDGQNDTEKDGHTPKLGQVPLNGRLGVRSVVVGDGQGSDISENGDESDQVDVERLVEGRDQDTKVDLQVDGKSDTVYDVCVHTVENLARGLEGVDDSTKTGGKEDDIGGRASGVRGTLDSDTSVSLLQRGSVVDTVTGHGNQVATLLQDLDDVVLVLGENLSETIRSLNEVVNLRAGHVTTATKTQALSVVDVGTKTELAGSLTSDADGITGKHLDGQTQVLGLVDGAGGIVTGRVGAGHDTKDLPGTLATLTGNTKGTETTGSELGNLVLVVLVDSLGDLVVLLDGLENEKRSTLDAGNDLTLGGLDNGGNLLGDGVEGMELKDLVLGQGGLGAGVVLEGLQESLVDGVHSLLLARGSETGSKHEVFGLDTGDSVGLRERELVLGQSTGLVRAENLDTSKGLDGAELLNDSLLLGEVGGTDGHGCGDDSGETNGHTNDGDGQGELKDLDNAVVAVERRNPNDQVGEDDQDQENCADAVKHLSEVTSTGGSSVDEGSGATDEGAVTGGGDDDESLTTLDGRRSVALVALVLVDSKRLASDGRLINLEVGIVGDNATVGGNDGTLLNLKNVTGNDLGGLDLLELTVTEDDSLESQSLLQLVDNGTGLELLDETNTGVKQH</sequence>
<gene>
    <name evidence="3" type="ORF">PoMZ_02234</name>
</gene>
<evidence type="ECO:0000256" key="2">
    <source>
        <dbReference type="SAM" id="SignalP"/>
    </source>
</evidence>
<feature type="signal peptide" evidence="2">
    <location>
        <begin position="1"/>
        <end position="23"/>
    </location>
</feature>
<dbReference type="EMBL" id="CP034205">
    <property type="protein sequence ID" value="QBZ57309.1"/>
    <property type="molecule type" value="Genomic_DNA"/>
</dbReference>
<feature type="compositionally biased region" description="Acidic residues" evidence="1">
    <location>
        <begin position="38"/>
        <end position="49"/>
    </location>
</feature>
<name>A0A4P7N4A8_PYROR</name>
<keyword evidence="2" id="KW-0732">Signal</keyword>
<feature type="region of interest" description="Disordered" evidence="1">
    <location>
        <begin position="557"/>
        <end position="583"/>
    </location>
</feature>
<dbReference type="AlphaFoldDB" id="A0A4P7N4A8"/>
<feature type="region of interest" description="Disordered" evidence="1">
    <location>
        <begin position="622"/>
        <end position="653"/>
    </location>
</feature>
<evidence type="ECO:0000313" key="4">
    <source>
        <dbReference type="Proteomes" id="UP000294847"/>
    </source>
</evidence>
<dbReference type="AntiFam" id="ANF00076">
    <property type="entry name" value="Shadow ORF (opposite copA)"/>
</dbReference>
<evidence type="ECO:0000313" key="3">
    <source>
        <dbReference type="EMBL" id="QBZ57309.1"/>
    </source>
</evidence>
<evidence type="ECO:0000256" key="1">
    <source>
        <dbReference type="SAM" id="MobiDB-lite"/>
    </source>
</evidence>
<accession>A0A4P7N4A8</accession>
<dbReference type="Proteomes" id="UP000294847">
    <property type="component" value="Chromosome 2"/>
</dbReference>
<feature type="region of interest" description="Disordered" evidence="1">
    <location>
        <begin position="35"/>
        <end position="109"/>
    </location>
</feature>
<feature type="region of interest" description="Disordered" evidence="1">
    <location>
        <begin position="125"/>
        <end position="159"/>
    </location>
</feature>
<proteinExistence type="predicted"/>
<reference evidence="3 4" key="1">
    <citation type="journal article" date="2019" name="Mol. Biol. Evol.">
        <title>Blast fungal genomes show frequent chromosomal changes, gene gains and losses, and effector gene turnover.</title>
        <authorList>
            <person name="Gomez Luciano L.B."/>
            <person name="Jason Tsai I."/>
            <person name="Chuma I."/>
            <person name="Tosa Y."/>
            <person name="Chen Y.H."/>
            <person name="Li J.Y."/>
            <person name="Li M.Y."/>
            <person name="Jade Lu M.Y."/>
            <person name="Nakayashiki H."/>
            <person name="Li W.H."/>
        </authorList>
    </citation>
    <scope>NUCLEOTIDE SEQUENCE [LARGE SCALE GENOMIC DNA]</scope>
    <source>
        <strain evidence="3">MZ5-1-6</strain>
    </source>
</reference>
<organism evidence="3 4">
    <name type="scientific">Pyricularia oryzae</name>
    <name type="common">Rice blast fungus</name>
    <name type="synonym">Magnaporthe oryzae</name>
    <dbReference type="NCBI Taxonomy" id="318829"/>
    <lineage>
        <taxon>Eukaryota</taxon>
        <taxon>Fungi</taxon>
        <taxon>Dikarya</taxon>
        <taxon>Ascomycota</taxon>
        <taxon>Pezizomycotina</taxon>
        <taxon>Sordariomycetes</taxon>
        <taxon>Sordariomycetidae</taxon>
        <taxon>Magnaporthales</taxon>
        <taxon>Pyriculariaceae</taxon>
        <taxon>Pyricularia</taxon>
    </lineage>
</organism>